<dbReference type="Gene3D" id="3.50.50.60">
    <property type="entry name" value="FAD/NAD(P)-binding domain"/>
    <property type="match status" value="1"/>
</dbReference>
<feature type="domain" description="Amine oxidase" evidence="1">
    <location>
        <begin position="18"/>
        <end position="425"/>
    </location>
</feature>
<protein>
    <recommendedName>
        <fullName evidence="1">Amine oxidase domain-containing protein</fullName>
    </recommendedName>
</protein>
<dbReference type="AlphaFoldDB" id="A0A6J4TZS5"/>
<reference evidence="2" key="1">
    <citation type="submission" date="2020-02" db="EMBL/GenBank/DDBJ databases">
        <authorList>
            <person name="Meier V. D."/>
        </authorList>
    </citation>
    <scope>NUCLEOTIDE SEQUENCE</scope>
    <source>
        <strain evidence="2">AVDCRST_MAG05</strain>
    </source>
</reference>
<sequence>MPESRVAQTDVAVVGGGIAGLTAAAYLSRAGADVTVFEKAYQLGGRAATREADGFLFNRGGHALYTGGAASGAFEELGVSYDQGTPKDTFVLSGGKISAFPADPLGLLRTDLLNAGDKLALFRFFVEVGRANPHALADTSVREWIDLKVRRPQLRRLMTAVARTFAYTTALDVVSAEMFVEKLQRSLKHPVHYVDGGWRVLVDGLRAAAERSGARIVGDAHVEGVESSGGRARGVRLRGGGTVQASAVVVATGPRDAARLVDGGGHHALLRVVDGLVSAPIACLDVALERLPVPGRPVVQDLDGPRFASAQSVYTPRVAPGGGALVITFKQLDPRLLGDPREEERDLEDLLDAAQPGWREVLVRRQYLPRIEAVGALPLAAEGGFAGRPDVAAPGIGGLYLAGDWVGPEGFLVDASVASARRAAGLALEDGAVERGKVAVGSAR</sequence>
<dbReference type="PANTHER" id="PTHR43734:SF1">
    <property type="entry name" value="PHYTOENE DESATURASE"/>
    <property type="match status" value="1"/>
</dbReference>
<dbReference type="PANTHER" id="PTHR43734">
    <property type="entry name" value="PHYTOENE DESATURASE"/>
    <property type="match status" value="1"/>
</dbReference>
<dbReference type="GO" id="GO:0016491">
    <property type="term" value="F:oxidoreductase activity"/>
    <property type="evidence" value="ECO:0007669"/>
    <property type="project" value="InterPro"/>
</dbReference>
<dbReference type="Gene3D" id="3.90.660.50">
    <property type="match status" value="1"/>
</dbReference>
<dbReference type="EMBL" id="CADCVM010000528">
    <property type="protein sequence ID" value="CAA9536863.1"/>
    <property type="molecule type" value="Genomic_DNA"/>
</dbReference>
<evidence type="ECO:0000259" key="1">
    <source>
        <dbReference type="Pfam" id="PF01593"/>
    </source>
</evidence>
<dbReference type="SUPFAM" id="SSF51905">
    <property type="entry name" value="FAD/NAD(P)-binding domain"/>
    <property type="match status" value="1"/>
</dbReference>
<proteinExistence type="predicted"/>
<dbReference type="InterPro" id="IPR036188">
    <property type="entry name" value="FAD/NAD-bd_sf"/>
</dbReference>
<organism evidence="2">
    <name type="scientific">uncultured Rubrobacteraceae bacterium</name>
    <dbReference type="NCBI Taxonomy" id="349277"/>
    <lineage>
        <taxon>Bacteria</taxon>
        <taxon>Bacillati</taxon>
        <taxon>Actinomycetota</taxon>
        <taxon>Rubrobacteria</taxon>
        <taxon>Rubrobacterales</taxon>
        <taxon>Rubrobacteraceae</taxon>
        <taxon>environmental samples</taxon>
    </lineage>
</organism>
<dbReference type="Pfam" id="PF01593">
    <property type="entry name" value="Amino_oxidase"/>
    <property type="match status" value="1"/>
</dbReference>
<evidence type="ECO:0000313" key="2">
    <source>
        <dbReference type="EMBL" id="CAA9536863.1"/>
    </source>
</evidence>
<accession>A0A6J4TZS5</accession>
<dbReference type="PRINTS" id="PR00419">
    <property type="entry name" value="ADXRDTASE"/>
</dbReference>
<gene>
    <name evidence="2" type="ORF">AVDCRST_MAG05-4967</name>
</gene>
<name>A0A6J4TZS5_9ACTN</name>
<dbReference type="InterPro" id="IPR002937">
    <property type="entry name" value="Amino_oxidase"/>
</dbReference>